<protein>
    <recommendedName>
        <fullName evidence="2">Smr domain-containing protein</fullName>
    </recommendedName>
</protein>
<comment type="caution">
    <text evidence="1">The sequence shown here is derived from an EMBL/GenBank/DDBJ whole genome shotgun (WGS) entry which is preliminary data.</text>
</comment>
<sequence length="86" mass="10038">MLKMDYEGIAIDIHGMIEPEAVVFLNNAIDGLEPQVTEVTVIHGYRSGNILQTMVRTRYHHKRIRQKIRTYNPGETVFLLYSKYDK</sequence>
<gene>
    <name evidence="1" type="ORF">SDC9_102659</name>
</gene>
<proteinExistence type="predicted"/>
<evidence type="ECO:0008006" key="2">
    <source>
        <dbReference type="Google" id="ProtNLM"/>
    </source>
</evidence>
<dbReference type="EMBL" id="VSSQ01015475">
    <property type="protein sequence ID" value="MPM55862.1"/>
    <property type="molecule type" value="Genomic_DNA"/>
</dbReference>
<accession>A0A645ARG8</accession>
<dbReference type="AlphaFoldDB" id="A0A645ARG8"/>
<evidence type="ECO:0000313" key="1">
    <source>
        <dbReference type="EMBL" id="MPM55862.1"/>
    </source>
</evidence>
<name>A0A645ARG8_9ZZZZ</name>
<reference evidence="1" key="1">
    <citation type="submission" date="2019-08" db="EMBL/GenBank/DDBJ databases">
        <authorList>
            <person name="Kucharzyk K."/>
            <person name="Murdoch R.W."/>
            <person name="Higgins S."/>
            <person name="Loffler F."/>
        </authorList>
    </citation>
    <scope>NUCLEOTIDE SEQUENCE</scope>
</reference>
<organism evidence="1">
    <name type="scientific">bioreactor metagenome</name>
    <dbReference type="NCBI Taxonomy" id="1076179"/>
    <lineage>
        <taxon>unclassified sequences</taxon>
        <taxon>metagenomes</taxon>
        <taxon>ecological metagenomes</taxon>
    </lineage>
</organism>